<gene>
    <name evidence="1" type="ORF">H6G97_45380</name>
</gene>
<accession>A0ABR8E359</accession>
<reference evidence="1 2" key="1">
    <citation type="journal article" date="2020" name="ISME J.">
        <title>Comparative genomics reveals insights into cyanobacterial evolution and habitat adaptation.</title>
        <authorList>
            <person name="Chen M.Y."/>
            <person name="Teng W.K."/>
            <person name="Zhao L."/>
            <person name="Hu C.X."/>
            <person name="Zhou Y.K."/>
            <person name="Han B.P."/>
            <person name="Song L.R."/>
            <person name="Shu W.S."/>
        </authorList>
    </citation>
    <scope>NUCLEOTIDE SEQUENCE [LARGE SCALE GENOMIC DNA]</scope>
    <source>
        <strain evidence="1 2">FACHB-838</strain>
    </source>
</reference>
<evidence type="ECO:0000313" key="1">
    <source>
        <dbReference type="EMBL" id="MBD2536162.1"/>
    </source>
</evidence>
<comment type="caution">
    <text evidence="1">The sequence shown here is derived from an EMBL/GenBank/DDBJ whole genome shotgun (WGS) entry which is preliminary data.</text>
</comment>
<evidence type="ECO:0000313" key="2">
    <source>
        <dbReference type="Proteomes" id="UP000623440"/>
    </source>
</evidence>
<name>A0ABR8E359_9NOSO</name>
<proteinExistence type="predicted"/>
<protein>
    <submittedName>
        <fullName evidence="1">Uncharacterized protein</fullName>
    </submittedName>
</protein>
<organism evidence="1 2">
    <name type="scientific">Nostoc flagelliforme FACHB-838</name>
    <dbReference type="NCBI Taxonomy" id="2692904"/>
    <lineage>
        <taxon>Bacteria</taxon>
        <taxon>Bacillati</taxon>
        <taxon>Cyanobacteriota</taxon>
        <taxon>Cyanophyceae</taxon>
        <taxon>Nostocales</taxon>
        <taxon>Nostocaceae</taxon>
        <taxon>Nostoc</taxon>
    </lineage>
</organism>
<sequence>MITAHEEAFLNQQPDVKVRAVIQNLVEPDALIEYIQAALQQRHHF</sequence>
<dbReference type="EMBL" id="JACJSI010000400">
    <property type="protein sequence ID" value="MBD2536162.1"/>
    <property type="molecule type" value="Genomic_DNA"/>
</dbReference>
<keyword evidence="2" id="KW-1185">Reference proteome</keyword>
<dbReference type="Proteomes" id="UP000623440">
    <property type="component" value="Unassembled WGS sequence"/>
</dbReference>